<dbReference type="InterPro" id="IPR023051">
    <property type="entry name" value="Kup"/>
</dbReference>
<accession>A0A4R1F662</accession>
<keyword evidence="9 12" id="KW-1133">Transmembrane helix</keyword>
<evidence type="ECO:0000256" key="8">
    <source>
        <dbReference type="ARBA" id="ARBA00022958"/>
    </source>
</evidence>
<dbReference type="Pfam" id="PF22776">
    <property type="entry name" value="K_trans_C"/>
    <property type="match status" value="1"/>
</dbReference>
<dbReference type="GO" id="GO:0005886">
    <property type="term" value="C:plasma membrane"/>
    <property type="evidence" value="ECO:0007669"/>
    <property type="project" value="UniProtKB-SubCell"/>
</dbReference>
<dbReference type="GO" id="GO:0015293">
    <property type="term" value="F:symporter activity"/>
    <property type="evidence" value="ECO:0007669"/>
    <property type="project" value="UniProtKB-UniRule"/>
</dbReference>
<dbReference type="InterPro" id="IPR003855">
    <property type="entry name" value="K+_transporter"/>
</dbReference>
<feature type="domain" description="K+ potassium transporter C-terminal" evidence="14">
    <location>
        <begin position="495"/>
        <end position="647"/>
    </location>
</feature>
<dbReference type="InterPro" id="IPR053951">
    <property type="entry name" value="K_trans_N"/>
</dbReference>
<protein>
    <recommendedName>
        <fullName evidence="12">Probable potassium transport system protein Kup</fullName>
    </recommendedName>
</protein>
<feature type="transmembrane region" description="Helical" evidence="12">
    <location>
        <begin position="306"/>
        <end position="335"/>
    </location>
</feature>
<comment type="catalytic activity">
    <reaction evidence="12">
        <text>K(+)(in) + H(+)(in) = K(+)(out) + H(+)(out)</text>
        <dbReference type="Rhea" id="RHEA:28490"/>
        <dbReference type="ChEBI" id="CHEBI:15378"/>
        <dbReference type="ChEBI" id="CHEBI:29103"/>
    </reaction>
</comment>
<evidence type="ECO:0000256" key="2">
    <source>
        <dbReference type="ARBA" id="ARBA00007019"/>
    </source>
</evidence>
<evidence type="ECO:0000259" key="13">
    <source>
        <dbReference type="Pfam" id="PF02705"/>
    </source>
</evidence>
<dbReference type="Proteomes" id="UP000294856">
    <property type="component" value="Unassembled WGS sequence"/>
</dbReference>
<dbReference type="PANTHER" id="PTHR30540">
    <property type="entry name" value="OSMOTIC STRESS POTASSIUM TRANSPORTER"/>
    <property type="match status" value="1"/>
</dbReference>
<evidence type="ECO:0000256" key="1">
    <source>
        <dbReference type="ARBA" id="ARBA00004141"/>
    </source>
</evidence>
<dbReference type="PANTHER" id="PTHR30540:SF79">
    <property type="entry name" value="LOW AFFINITY POTASSIUM TRANSPORT SYSTEM PROTEIN KUP"/>
    <property type="match status" value="1"/>
</dbReference>
<evidence type="ECO:0000256" key="7">
    <source>
        <dbReference type="ARBA" id="ARBA00022847"/>
    </source>
</evidence>
<keyword evidence="8 12" id="KW-0630">Potassium</keyword>
<evidence type="ECO:0000313" key="15">
    <source>
        <dbReference type="EMBL" id="TCJ88054.1"/>
    </source>
</evidence>
<evidence type="ECO:0000256" key="6">
    <source>
        <dbReference type="ARBA" id="ARBA00022692"/>
    </source>
</evidence>
<organism evidence="15 16">
    <name type="scientific">Nocardia alba</name>
    <dbReference type="NCBI Taxonomy" id="225051"/>
    <lineage>
        <taxon>Bacteria</taxon>
        <taxon>Bacillati</taxon>
        <taxon>Actinomycetota</taxon>
        <taxon>Actinomycetes</taxon>
        <taxon>Mycobacteriales</taxon>
        <taxon>Nocardiaceae</taxon>
        <taxon>Nocardia</taxon>
    </lineage>
</organism>
<comment type="similarity">
    <text evidence="2 12">Belongs to the HAK/KUP transporter (TC 2.A.72) family.</text>
</comment>
<dbReference type="Pfam" id="PF02705">
    <property type="entry name" value="K_trans"/>
    <property type="match status" value="1"/>
</dbReference>
<feature type="transmembrane region" description="Helical" evidence="12">
    <location>
        <begin position="382"/>
        <end position="405"/>
    </location>
</feature>
<keyword evidence="6 12" id="KW-0812">Transmembrane</keyword>
<evidence type="ECO:0000256" key="11">
    <source>
        <dbReference type="ARBA" id="ARBA00023136"/>
    </source>
</evidence>
<dbReference type="RefSeq" id="WP_067460572.1">
    <property type="nucleotide sequence ID" value="NZ_SMFR01000014.1"/>
</dbReference>
<evidence type="ECO:0000256" key="4">
    <source>
        <dbReference type="ARBA" id="ARBA00022475"/>
    </source>
</evidence>
<evidence type="ECO:0000256" key="10">
    <source>
        <dbReference type="ARBA" id="ARBA00023065"/>
    </source>
</evidence>
<gene>
    <name evidence="12" type="primary">kup</name>
    <name evidence="15" type="ORF">DFR71_6693</name>
</gene>
<evidence type="ECO:0000256" key="3">
    <source>
        <dbReference type="ARBA" id="ARBA00022448"/>
    </source>
</evidence>
<proteinExistence type="inferred from homology"/>
<comment type="caution">
    <text evidence="15">The sequence shown here is derived from an EMBL/GenBank/DDBJ whole genome shotgun (WGS) entry which is preliminary data.</text>
</comment>
<feature type="transmembrane region" description="Helical" evidence="12">
    <location>
        <begin position="438"/>
        <end position="460"/>
    </location>
</feature>
<feature type="transmembrane region" description="Helical" evidence="12">
    <location>
        <begin position="412"/>
        <end position="432"/>
    </location>
</feature>
<name>A0A4R1F662_9NOCA</name>
<dbReference type="InterPro" id="IPR053952">
    <property type="entry name" value="K_trans_C"/>
</dbReference>
<evidence type="ECO:0000313" key="16">
    <source>
        <dbReference type="Proteomes" id="UP000294856"/>
    </source>
</evidence>
<feature type="domain" description="K+ potassium transporter integral membrane" evidence="13">
    <location>
        <begin position="27"/>
        <end position="482"/>
    </location>
</feature>
<sequence length="648" mass="69904">MTDTPTHAPSTPTERGTGREVVRLAAIVAALGVVFGDIGTSPIYTLQTVFNPADPHPVPVNQDNVFGIVSLIFWSVTVIVTITYVTLAMRADNDGEGGIMALITLLRRWSAPGGKRTAAFLAALGIFGASLFFGDSMITPAISVLSAVEGLKIVEPSFEEFIIPITAVIIVILFLVQRKGTAVVGRVFGPVMIAWFTAIGVAGIAGISDNPEILKAISPTYALGFLFGHFGIAFFALAAVVLAVTGAEALYADMGHFGRRPIARGWLFLVFPACMLSYMGQGALILSDPANITSPFFLLVPGWGRLPMVLLATAATVIAAQAVITGAFSVASQAAQLGYLPRLRIVHTSDSTIGQIYVPWINWLLMVSVLTLVFAFRSSHALAYAFGMAVTGTITITTLLFFYVARARWGTPIWLLALGAVPLLGIDLLFLGANLTKIVHGAWLPLLIGVIAFTVMTTWGRGRDIVTAARERREGSLQEFVDELRAGRPSTFTVSGTAIFLNRGKQTTPLAMRANVENNHVRHEHVAIVSIATDPVPRVPFAERLTVDHLGHGDDGIIHVTARYGYAERPDIPAALRYLDASATEGRLDLDRASYFVSKIELRRGDQPTMATWRKRLFIATSYITADAADYFALPRDRTVIMGSHIEV</sequence>
<keyword evidence="7 12" id="KW-0769">Symport</keyword>
<feature type="transmembrane region" description="Helical" evidence="12">
    <location>
        <begin position="117"/>
        <end position="138"/>
    </location>
</feature>
<keyword evidence="4 12" id="KW-1003">Cell membrane</keyword>
<dbReference type="HAMAP" id="MF_01522">
    <property type="entry name" value="Kup"/>
    <property type="match status" value="1"/>
</dbReference>
<feature type="transmembrane region" description="Helical" evidence="12">
    <location>
        <begin position="356"/>
        <end position="376"/>
    </location>
</feature>
<keyword evidence="5 12" id="KW-0633">Potassium transport</keyword>
<dbReference type="EMBL" id="SMFR01000014">
    <property type="protein sequence ID" value="TCJ88054.1"/>
    <property type="molecule type" value="Genomic_DNA"/>
</dbReference>
<evidence type="ECO:0000256" key="5">
    <source>
        <dbReference type="ARBA" id="ARBA00022538"/>
    </source>
</evidence>
<feature type="transmembrane region" description="Helical" evidence="12">
    <location>
        <begin position="158"/>
        <end position="176"/>
    </location>
</feature>
<keyword evidence="11 12" id="KW-0472">Membrane</keyword>
<dbReference type="AlphaFoldDB" id="A0A4R1F662"/>
<dbReference type="STRING" id="1210063.GCA_001612665_06601"/>
<feature type="transmembrane region" description="Helical" evidence="12">
    <location>
        <begin position="220"/>
        <end position="244"/>
    </location>
</feature>
<keyword evidence="10 12" id="KW-0406">Ion transport</keyword>
<comment type="function">
    <text evidence="12">Transport of potassium into the cell. Likely operates as a K(+):H(+) symporter.</text>
</comment>
<comment type="subcellular location">
    <subcellularLocation>
        <location evidence="12">Cell membrane</location>
        <topology evidence="12">Multi-pass membrane protein</topology>
    </subcellularLocation>
    <subcellularLocation>
        <location evidence="1">Membrane</location>
        <topology evidence="1">Multi-pass membrane protein</topology>
    </subcellularLocation>
</comment>
<evidence type="ECO:0000256" key="12">
    <source>
        <dbReference type="HAMAP-Rule" id="MF_01522"/>
    </source>
</evidence>
<feature type="transmembrane region" description="Helical" evidence="12">
    <location>
        <begin position="21"/>
        <end position="45"/>
    </location>
</feature>
<feature type="transmembrane region" description="Helical" evidence="12">
    <location>
        <begin position="65"/>
        <end position="87"/>
    </location>
</feature>
<dbReference type="GO" id="GO:0015079">
    <property type="term" value="F:potassium ion transmembrane transporter activity"/>
    <property type="evidence" value="ECO:0007669"/>
    <property type="project" value="UniProtKB-UniRule"/>
</dbReference>
<feature type="transmembrane region" description="Helical" evidence="12">
    <location>
        <begin position="188"/>
        <end position="208"/>
    </location>
</feature>
<keyword evidence="16" id="KW-1185">Reference proteome</keyword>
<keyword evidence="3 12" id="KW-0813">Transport</keyword>
<reference evidence="15 16" key="1">
    <citation type="submission" date="2019-03" db="EMBL/GenBank/DDBJ databases">
        <title>Genomic Encyclopedia of Type Strains, Phase IV (KMG-IV): sequencing the most valuable type-strain genomes for metagenomic binning, comparative biology and taxonomic classification.</title>
        <authorList>
            <person name="Goeker M."/>
        </authorList>
    </citation>
    <scope>NUCLEOTIDE SEQUENCE [LARGE SCALE GENOMIC DNA]</scope>
    <source>
        <strain evidence="15 16">DSM 44684</strain>
    </source>
</reference>
<evidence type="ECO:0000259" key="14">
    <source>
        <dbReference type="Pfam" id="PF22776"/>
    </source>
</evidence>
<evidence type="ECO:0000256" key="9">
    <source>
        <dbReference type="ARBA" id="ARBA00022989"/>
    </source>
</evidence>
<feature type="transmembrane region" description="Helical" evidence="12">
    <location>
        <begin position="265"/>
        <end position="286"/>
    </location>
</feature>